<feature type="compositionally biased region" description="Acidic residues" evidence="1">
    <location>
        <begin position="85"/>
        <end position="96"/>
    </location>
</feature>
<proteinExistence type="predicted"/>
<protein>
    <submittedName>
        <fullName evidence="2">Uncharacterized protein</fullName>
    </submittedName>
</protein>
<keyword evidence="3" id="KW-1185">Reference proteome</keyword>
<accession>A0ABP5E1X4</accession>
<dbReference type="EMBL" id="BAAAPU010000009">
    <property type="protein sequence ID" value="GAA1988676.1"/>
    <property type="molecule type" value="Genomic_DNA"/>
</dbReference>
<dbReference type="Proteomes" id="UP001500013">
    <property type="component" value="Unassembled WGS sequence"/>
</dbReference>
<reference evidence="3" key="1">
    <citation type="journal article" date="2019" name="Int. J. Syst. Evol. Microbiol.">
        <title>The Global Catalogue of Microorganisms (GCM) 10K type strain sequencing project: providing services to taxonomists for standard genome sequencing and annotation.</title>
        <authorList>
            <consortium name="The Broad Institute Genomics Platform"/>
            <consortium name="The Broad Institute Genome Sequencing Center for Infectious Disease"/>
            <person name="Wu L."/>
            <person name="Ma J."/>
        </authorList>
    </citation>
    <scope>NUCLEOTIDE SEQUENCE [LARGE SCALE GENOMIC DNA]</scope>
    <source>
        <strain evidence="3">JCM 15628</strain>
    </source>
</reference>
<sequence length="133" mass="13540">MARVHDEVPSSKVRATVLPVPGAAVNVDGRCGHPSAGTKVAEPVVELEVAVEPAVEVAVLVGMAGVLLPEVLVPAAVDAGEVAWDDATEAGDEDPAAGEAGEPEHPVVSSATSRPVDRTAGIRRRRTVVTAAR</sequence>
<gene>
    <name evidence="2" type="ORF">GCM10009817_32850</name>
</gene>
<organism evidence="2 3">
    <name type="scientific">Terrabacter lapilli</name>
    <dbReference type="NCBI Taxonomy" id="436231"/>
    <lineage>
        <taxon>Bacteria</taxon>
        <taxon>Bacillati</taxon>
        <taxon>Actinomycetota</taxon>
        <taxon>Actinomycetes</taxon>
        <taxon>Micrococcales</taxon>
        <taxon>Intrasporangiaceae</taxon>
        <taxon>Terrabacter</taxon>
    </lineage>
</organism>
<name>A0ABP5E1X4_9MICO</name>
<evidence type="ECO:0000256" key="1">
    <source>
        <dbReference type="SAM" id="MobiDB-lite"/>
    </source>
</evidence>
<evidence type="ECO:0000313" key="2">
    <source>
        <dbReference type="EMBL" id="GAA1988676.1"/>
    </source>
</evidence>
<evidence type="ECO:0000313" key="3">
    <source>
        <dbReference type="Proteomes" id="UP001500013"/>
    </source>
</evidence>
<feature type="region of interest" description="Disordered" evidence="1">
    <location>
        <begin position="85"/>
        <end position="133"/>
    </location>
</feature>
<comment type="caution">
    <text evidence="2">The sequence shown here is derived from an EMBL/GenBank/DDBJ whole genome shotgun (WGS) entry which is preliminary data.</text>
</comment>